<evidence type="ECO:0000313" key="4">
    <source>
        <dbReference type="Proteomes" id="UP001165060"/>
    </source>
</evidence>
<gene>
    <name evidence="3" type="ORF">TeGR_g9194</name>
</gene>
<name>A0ABQ6N9F0_9STRA</name>
<feature type="transmembrane region" description="Helical" evidence="1">
    <location>
        <begin position="214"/>
        <end position="232"/>
    </location>
</feature>
<evidence type="ECO:0000259" key="2">
    <source>
        <dbReference type="Pfam" id="PF00487"/>
    </source>
</evidence>
<dbReference type="PANTHER" id="PTHR32100">
    <property type="entry name" value="OMEGA-6 FATTY ACID DESATURASE, CHLOROPLASTIC"/>
    <property type="match status" value="1"/>
</dbReference>
<comment type="caution">
    <text evidence="3">The sequence shown here is derived from an EMBL/GenBank/DDBJ whole genome shotgun (WGS) entry which is preliminary data.</text>
</comment>
<keyword evidence="1" id="KW-0472">Membrane</keyword>
<dbReference type="EMBL" id="BRYB01006202">
    <property type="protein sequence ID" value="GMI51808.1"/>
    <property type="molecule type" value="Genomic_DNA"/>
</dbReference>
<keyword evidence="4" id="KW-1185">Reference proteome</keyword>
<evidence type="ECO:0000256" key="1">
    <source>
        <dbReference type="SAM" id="Phobius"/>
    </source>
</evidence>
<dbReference type="Proteomes" id="UP001165060">
    <property type="component" value="Unassembled WGS sequence"/>
</dbReference>
<feature type="domain" description="Fatty acid desaturase" evidence="2">
    <location>
        <begin position="74"/>
        <end position="332"/>
    </location>
</feature>
<feature type="transmembrane region" description="Helical" evidence="1">
    <location>
        <begin position="176"/>
        <end position="194"/>
    </location>
</feature>
<protein>
    <recommendedName>
        <fullName evidence="2">Fatty acid desaturase domain-containing protein</fullName>
    </recommendedName>
</protein>
<evidence type="ECO:0000313" key="3">
    <source>
        <dbReference type="EMBL" id="GMI51808.1"/>
    </source>
</evidence>
<sequence>MLPPCPTLTDCRRYLLPVPPLSTSSVFEINPVRGLSYFLFDAAWCVGSILALVRITSDSTFLSLPLLLQEAVALPLQLFAGSGLWAMWCVGHDAGHSLVGGQKTPLRRALDEVVGEIAHSVFCLTPFASWRRSHKLHHLNHNHVTDDFSHQWFIREEGLPDWIANSYKLRMLQLPFLYLVYLLPGIPDGSHFVFWPGCGGRMWEKVGKKELRRCGLSSALSVFTATALFSVLGPHAFAMSILAPWLVLSFWLFMVTYLQHHSNEGKLYDDSTFNFVRAAFETVDRDYGAIANFFSHSMMDGHVAHHLFFNRIPHYNLLTARDRIVAGLEKDGYGDLYKFEKTHNFVAEILKYWDEEWFFVNDASVIRNPKRAEIV</sequence>
<feature type="transmembrane region" description="Helical" evidence="1">
    <location>
        <begin position="238"/>
        <end position="258"/>
    </location>
</feature>
<keyword evidence="1" id="KW-1133">Transmembrane helix</keyword>
<accession>A0ABQ6N9F0</accession>
<keyword evidence="1" id="KW-0812">Transmembrane</keyword>
<dbReference type="InterPro" id="IPR005804">
    <property type="entry name" value="FA_desaturase_dom"/>
</dbReference>
<dbReference type="InterPro" id="IPR012171">
    <property type="entry name" value="Fatty_acid_desaturase"/>
</dbReference>
<reference evidence="3 4" key="1">
    <citation type="journal article" date="2023" name="Commun. Biol.">
        <title>Genome analysis of Parmales, the sister group of diatoms, reveals the evolutionary specialization of diatoms from phago-mixotrophs to photoautotrophs.</title>
        <authorList>
            <person name="Ban H."/>
            <person name="Sato S."/>
            <person name="Yoshikawa S."/>
            <person name="Yamada K."/>
            <person name="Nakamura Y."/>
            <person name="Ichinomiya M."/>
            <person name="Sato N."/>
            <person name="Blanc-Mathieu R."/>
            <person name="Endo H."/>
            <person name="Kuwata A."/>
            <person name="Ogata H."/>
        </authorList>
    </citation>
    <scope>NUCLEOTIDE SEQUENCE [LARGE SCALE GENOMIC DNA]</scope>
</reference>
<proteinExistence type="predicted"/>
<dbReference type="Pfam" id="PF00487">
    <property type="entry name" value="FA_desaturase"/>
    <property type="match status" value="1"/>
</dbReference>
<organism evidence="3 4">
    <name type="scientific">Tetraparma gracilis</name>
    <dbReference type="NCBI Taxonomy" id="2962635"/>
    <lineage>
        <taxon>Eukaryota</taxon>
        <taxon>Sar</taxon>
        <taxon>Stramenopiles</taxon>
        <taxon>Ochrophyta</taxon>
        <taxon>Bolidophyceae</taxon>
        <taxon>Parmales</taxon>
        <taxon>Triparmaceae</taxon>
        <taxon>Tetraparma</taxon>
    </lineage>
</organism>